<dbReference type="Proteomes" id="UP000216498">
    <property type="component" value="Unassembled WGS sequence"/>
</dbReference>
<sequence length="143" mass="16545">MLQDRVNELKSGILNIKGNKAYVTGFMSEEMLQLHLTKGPKNWSSMGLYDNEDLKFHNIKNNALFIVKKNGTEVGRYQYKPVFRDAIQYKDEDGKSLSLTINIRKSQYSAHYHLLTTKESLLFSDKDGLDSHLLEKFGVKYSY</sequence>
<dbReference type="OrthoDB" id="9803913at2"/>
<dbReference type="EMBL" id="NPMS01000004">
    <property type="protein sequence ID" value="OZU88631.1"/>
    <property type="molecule type" value="Genomic_DNA"/>
</dbReference>
<proteinExistence type="predicted"/>
<reference evidence="1 2" key="1">
    <citation type="submission" date="2017-08" db="EMBL/GenBank/DDBJ databases">
        <title>Virgibacillus indicus sp. nov. and Virgibacillus profoundi sp. nov, two moderately halophilic bacteria isolated from marine sediment by using the Microfluidic Streak Plate.</title>
        <authorList>
            <person name="Xu B."/>
            <person name="Hu B."/>
            <person name="Wang J."/>
            <person name="Zhu Y."/>
            <person name="Huang L."/>
            <person name="Du W."/>
            <person name="Huang Y."/>
        </authorList>
    </citation>
    <scope>NUCLEOTIDE SEQUENCE [LARGE SCALE GENOMIC DNA]</scope>
    <source>
        <strain evidence="1 2">IO3-P2-C2</strain>
    </source>
</reference>
<dbReference type="RefSeq" id="WP_094885727.1">
    <property type="nucleotide sequence ID" value="NZ_NPMS01000004.1"/>
</dbReference>
<dbReference type="AlphaFoldDB" id="A0A265N9Z2"/>
<comment type="caution">
    <text evidence="1">The sequence shown here is derived from an EMBL/GenBank/DDBJ whole genome shotgun (WGS) entry which is preliminary data.</text>
</comment>
<keyword evidence="2" id="KW-1185">Reference proteome</keyword>
<protein>
    <submittedName>
        <fullName evidence="1">Uncharacterized protein</fullName>
    </submittedName>
</protein>
<evidence type="ECO:0000313" key="2">
    <source>
        <dbReference type="Proteomes" id="UP000216498"/>
    </source>
</evidence>
<organism evidence="1 2">
    <name type="scientific">Virgibacillus indicus</name>
    <dbReference type="NCBI Taxonomy" id="2024554"/>
    <lineage>
        <taxon>Bacteria</taxon>
        <taxon>Bacillati</taxon>
        <taxon>Bacillota</taxon>
        <taxon>Bacilli</taxon>
        <taxon>Bacillales</taxon>
        <taxon>Bacillaceae</taxon>
        <taxon>Virgibacillus</taxon>
    </lineage>
</organism>
<evidence type="ECO:0000313" key="1">
    <source>
        <dbReference type="EMBL" id="OZU88631.1"/>
    </source>
</evidence>
<accession>A0A265N9Z2</accession>
<gene>
    <name evidence="1" type="ORF">CIL03_10065</name>
</gene>
<name>A0A265N9Z2_9BACI</name>